<accession>A0AAJ1QLN2</accession>
<proteinExistence type="inferred from homology"/>
<comment type="caution">
    <text evidence="5">The sequence shown here is derived from an EMBL/GenBank/DDBJ whole genome shotgun (WGS) entry which is preliminary data.</text>
</comment>
<reference evidence="5" key="1">
    <citation type="submission" date="2023-06" db="EMBL/GenBank/DDBJ databases">
        <title>Comparative genomics of Bacillaceae isolates and their secondary metabolite potential.</title>
        <authorList>
            <person name="Song L."/>
            <person name="Nielsen L.J."/>
            <person name="Mohite O."/>
            <person name="Xu X."/>
            <person name="Weber T."/>
            <person name="Kovacs A.T."/>
        </authorList>
    </citation>
    <scope>NUCLEOTIDE SEQUENCE</scope>
    <source>
        <strain evidence="5">G1S1</strain>
    </source>
</reference>
<evidence type="ECO:0000256" key="1">
    <source>
        <dbReference type="ARBA" id="ARBA00009437"/>
    </source>
</evidence>
<evidence type="ECO:0000259" key="4">
    <source>
        <dbReference type="Pfam" id="PF03466"/>
    </source>
</evidence>
<evidence type="ECO:0000313" key="5">
    <source>
        <dbReference type="EMBL" id="MDM5283700.1"/>
    </source>
</evidence>
<organism evidence="5 6">
    <name type="scientific">Peribacillus frigoritolerans</name>
    <dbReference type="NCBI Taxonomy" id="450367"/>
    <lineage>
        <taxon>Bacteria</taxon>
        <taxon>Bacillati</taxon>
        <taxon>Bacillota</taxon>
        <taxon>Bacilli</taxon>
        <taxon>Bacillales</taxon>
        <taxon>Bacillaceae</taxon>
        <taxon>Peribacillus</taxon>
    </lineage>
</organism>
<dbReference type="SUPFAM" id="SSF53850">
    <property type="entry name" value="Periplasmic binding protein-like II"/>
    <property type="match status" value="1"/>
</dbReference>
<dbReference type="Gene3D" id="3.40.190.290">
    <property type="match status" value="1"/>
</dbReference>
<evidence type="ECO:0000256" key="2">
    <source>
        <dbReference type="ARBA" id="ARBA00023015"/>
    </source>
</evidence>
<protein>
    <submittedName>
        <fullName evidence="5">LysR substrate-binding domain-containing protein</fullName>
    </submittedName>
</protein>
<name>A0AAJ1QLN2_9BACI</name>
<feature type="domain" description="LysR substrate-binding" evidence="4">
    <location>
        <begin position="2"/>
        <end position="201"/>
    </location>
</feature>
<dbReference type="EMBL" id="JAUCFI010000003">
    <property type="protein sequence ID" value="MDM5283700.1"/>
    <property type="molecule type" value="Genomic_DNA"/>
</dbReference>
<dbReference type="GO" id="GO:0006355">
    <property type="term" value="P:regulation of DNA-templated transcription"/>
    <property type="evidence" value="ECO:0007669"/>
    <property type="project" value="TreeGrafter"/>
</dbReference>
<dbReference type="CDD" id="cd08420">
    <property type="entry name" value="PBP2_CysL_like"/>
    <property type="match status" value="1"/>
</dbReference>
<dbReference type="Pfam" id="PF03466">
    <property type="entry name" value="LysR_substrate"/>
    <property type="match status" value="1"/>
</dbReference>
<dbReference type="InterPro" id="IPR005119">
    <property type="entry name" value="LysR_subst-bd"/>
</dbReference>
<evidence type="ECO:0000313" key="6">
    <source>
        <dbReference type="Proteomes" id="UP001238973"/>
    </source>
</evidence>
<keyword evidence="3" id="KW-0804">Transcription</keyword>
<evidence type="ECO:0000256" key="3">
    <source>
        <dbReference type="ARBA" id="ARBA00023163"/>
    </source>
</evidence>
<dbReference type="RefSeq" id="WP_289349506.1">
    <property type="nucleotide sequence ID" value="NZ_JAUCFI010000003.1"/>
</dbReference>
<dbReference type="PANTHER" id="PTHR30126:SF39">
    <property type="entry name" value="HTH-TYPE TRANSCRIPTIONAL REGULATOR CYSL"/>
    <property type="match status" value="1"/>
</dbReference>
<dbReference type="PANTHER" id="PTHR30126">
    <property type="entry name" value="HTH-TYPE TRANSCRIPTIONAL REGULATOR"/>
    <property type="match status" value="1"/>
</dbReference>
<sequence length="206" mass="23651">MNIGASLTIGEYLLPKILGEFKTEFPEIEVTLKIGSTPSILKQLKKDEIQIALVEGEVEGGEYKVNRFAEDEVVVVCSANHKWKDWEKVCIEQVMAEKIIWREENSGIRIVVEDILKNIQVFEQLKIYMEFGSTQAIKGVVEENLGISILSKLTLEKEIREGSLKALSIEGIDFKRNLWIVQKKEYITKGLVKEFRNYLFQRIGLD</sequence>
<comment type="similarity">
    <text evidence="1">Belongs to the LysR transcriptional regulatory family.</text>
</comment>
<keyword evidence="2" id="KW-0805">Transcription regulation</keyword>
<dbReference type="AlphaFoldDB" id="A0AAJ1QLN2"/>
<gene>
    <name evidence="5" type="ORF">QUF85_10305</name>
</gene>
<dbReference type="GO" id="GO:0000976">
    <property type="term" value="F:transcription cis-regulatory region binding"/>
    <property type="evidence" value="ECO:0007669"/>
    <property type="project" value="TreeGrafter"/>
</dbReference>
<dbReference type="Proteomes" id="UP001238973">
    <property type="component" value="Unassembled WGS sequence"/>
</dbReference>